<name>A0ABP5M621_9ACTN</name>
<feature type="domain" description="MobA/VirD2-like nuclease" evidence="2">
    <location>
        <begin position="71"/>
        <end position="166"/>
    </location>
</feature>
<protein>
    <recommendedName>
        <fullName evidence="2">MobA/VirD2-like nuclease domain-containing protein</fullName>
    </recommendedName>
</protein>
<dbReference type="InterPro" id="IPR005094">
    <property type="entry name" value="Endonuclease_MobA/VirD2"/>
</dbReference>
<evidence type="ECO:0000313" key="4">
    <source>
        <dbReference type="Proteomes" id="UP001501020"/>
    </source>
</evidence>
<dbReference type="Proteomes" id="UP001501020">
    <property type="component" value="Unassembled WGS sequence"/>
</dbReference>
<gene>
    <name evidence="3" type="ORF">GCM10009727_73020</name>
</gene>
<feature type="region of interest" description="Disordered" evidence="1">
    <location>
        <begin position="535"/>
        <end position="605"/>
    </location>
</feature>
<feature type="compositionally biased region" description="Basic and acidic residues" evidence="1">
    <location>
        <begin position="550"/>
        <end position="559"/>
    </location>
</feature>
<proteinExistence type="predicted"/>
<dbReference type="EMBL" id="BAAAMR010000090">
    <property type="protein sequence ID" value="GAA2160177.1"/>
    <property type="molecule type" value="Genomic_DNA"/>
</dbReference>
<evidence type="ECO:0000259" key="2">
    <source>
        <dbReference type="Pfam" id="PF03432"/>
    </source>
</evidence>
<dbReference type="Pfam" id="PF03432">
    <property type="entry name" value="Relaxase"/>
    <property type="match status" value="1"/>
</dbReference>
<sequence length="605" mass="67040">MIGKVLRGKRVEGLIRYLYGPGRLGEHHDPRIVAGFDEPGELEPPIRADGSRDFRRLDGLLSQPLALLGERNYRKPVWHLALRAAPEDPILDDHQWAEIAREMMARTGLAADGDDDAVRWIAVRHGEDHIHVVATLARIDGVRPDVWNDGYRVRDACRAIEQRFGLRSTAPADRTAARRPTRGEIEKAVRRGRPVPPRTLLHRKVQTAAAGARTETEFFDRLRADGVLVRQRFSHRTADEVTGYAVALADDVNADGEPIWFGGSKLAADLTLPKLRTRWTAADGPVRAPSVVRPLDRCHLSARTRRALLRTAVRRAADQARTTTQFFHRLQDEGFLVKPRYSQTVPGQITGYAVAFPADNVTEPKWSPGSRLAEDLSLTRLQQRWASSFRHRTPATDHDDLTPEERQAFYDDAARAASYATAQIRRHLATNPHAAQDACWAASDALHTAAQATGNHHLHHAANSYDRAARAPYGRIPRPTPAGNALRTTARLLALAGSVKDRTTISTMLLVANLITLLDTITEIRRLQNHRAQAEAARQASAQTRLARTTADDPARRVPDPTATVSPARLAMTAFPNPWAPLHTDTSDPARPDSPAPSIRPGRHL</sequence>
<reference evidence="4" key="1">
    <citation type="journal article" date="2019" name="Int. J. Syst. Evol. Microbiol.">
        <title>The Global Catalogue of Microorganisms (GCM) 10K type strain sequencing project: providing services to taxonomists for standard genome sequencing and annotation.</title>
        <authorList>
            <consortium name="The Broad Institute Genomics Platform"/>
            <consortium name="The Broad Institute Genome Sequencing Center for Infectious Disease"/>
            <person name="Wu L."/>
            <person name="Ma J."/>
        </authorList>
    </citation>
    <scope>NUCLEOTIDE SEQUENCE [LARGE SCALE GENOMIC DNA]</scope>
    <source>
        <strain evidence="4">JCM 13850</strain>
    </source>
</reference>
<keyword evidence="4" id="KW-1185">Reference proteome</keyword>
<organism evidence="3 4">
    <name type="scientific">Actinomadura napierensis</name>
    <dbReference type="NCBI Taxonomy" id="267854"/>
    <lineage>
        <taxon>Bacteria</taxon>
        <taxon>Bacillati</taxon>
        <taxon>Actinomycetota</taxon>
        <taxon>Actinomycetes</taxon>
        <taxon>Streptosporangiales</taxon>
        <taxon>Thermomonosporaceae</taxon>
        <taxon>Actinomadura</taxon>
    </lineage>
</organism>
<feature type="compositionally biased region" description="Low complexity" evidence="1">
    <location>
        <begin position="535"/>
        <end position="545"/>
    </location>
</feature>
<accession>A0ABP5M621</accession>
<comment type="caution">
    <text evidence="3">The sequence shown here is derived from an EMBL/GenBank/DDBJ whole genome shotgun (WGS) entry which is preliminary data.</text>
</comment>
<evidence type="ECO:0000256" key="1">
    <source>
        <dbReference type="SAM" id="MobiDB-lite"/>
    </source>
</evidence>
<feature type="compositionally biased region" description="Low complexity" evidence="1">
    <location>
        <begin position="596"/>
        <end position="605"/>
    </location>
</feature>
<evidence type="ECO:0000313" key="3">
    <source>
        <dbReference type="EMBL" id="GAA2160177.1"/>
    </source>
</evidence>